<reference evidence="2 3" key="1">
    <citation type="submission" date="2017-03" db="EMBL/GenBank/DDBJ databases">
        <title>Sulfur activation and transportation mechanism of thermophilic Archaea Acidianus manzaensis YN-25.</title>
        <authorList>
            <person name="Ma Y."/>
            <person name="Yang Y."/>
            <person name="Xia J."/>
        </authorList>
    </citation>
    <scope>NUCLEOTIDE SEQUENCE [LARGE SCALE GENOMIC DNA]</scope>
    <source>
        <strain evidence="2 3">YN-25</strain>
    </source>
</reference>
<organism evidence="2 3">
    <name type="scientific">Acidianus manzaensis</name>
    <dbReference type="NCBI Taxonomy" id="282676"/>
    <lineage>
        <taxon>Archaea</taxon>
        <taxon>Thermoproteota</taxon>
        <taxon>Thermoprotei</taxon>
        <taxon>Sulfolobales</taxon>
        <taxon>Sulfolobaceae</taxon>
        <taxon>Acidianus</taxon>
    </lineage>
</organism>
<accession>A0A1W6K2Y8</accession>
<dbReference type="KEGG" id="aman:B6F84_12865"/>
<dbReference type="AlphaFoldDB" id="A0A1W6K2Y8"/>
<dbReference type="GeneID" id="41591830"/>
<dbReference type="EMBL" id="CP020477">
    <property type="protein sequence ID" value="ARM76822.1"/>
    <property type="molecule type" value="Genomic_DNA"/>
</dbReference>
<keyword evidence="3" id="KW-1185">Reference proteome</keyword>
<keyword evidence="1" id="KW-1133">Transmembrane helix</keyword>
<keyword evidence="1" id="KW-0812">Transmembrane</keyword>
<dbReference type="Proteomes" id="UP000193404">
    <property type="component" value="Chromosome"/>
</dbReference>
<name>A0A1W6K2Y8_9CREN</name>
<evidence type="ECO:0000313" key="2">
    <source>
        <dbReference type="EMBL" id="ARM76822.1"/>
    </source>
</evidence>
<proteinExistence type="predicted"/>
<feature type="transmembrane region" description="Helical" evidence="1">
    <location>
        <begin position="6"/>
        <end position="28"/>
    </location>
</feature>
<sequence length="148" mass="16465">MKAQSALIAFLIALILILVILIPAYYLLLNYSKPSVKSPDFAEIAQNQINGGSVLIYFNSSPFNSQIIVFRGNSNFTLTGVFSIYYGKIVNITNYVTADSSHLPLPLVYNFSISSVSKYFWNTTLIIQLQAYNVTVFATLYPNETAIS</sequence>
<evidence type="ECO:0000256" key="1">
    <source>
        <dbReference type="SAM" id="Phobius"/>
    </source>
</evidence>
<evidence type="ECO:0000313" key="3">
    <source>
        <dbReference type="Proteomes" id="UP000193404"/>
    </source>
</evidence>
<gene>
    <name evidence="2" type="ORF">B6F84_12865</name>
</gene>
<dbReference type="RefSeq" id="WP_148692618.1">
    <property type="nucleotide sequence ID" value="NZ_CP020477.1"/>
</dbReference>
<dbReference type="OrthoDB" id="34672at2157"/>
<protein>
    <submittedName>
        <fullName evidence="2">Uncharacterized protein</fullName>
    </submittedName>
</protein>
<keyword evidence="1" id="KW-0472">Membrane</keyword>